<comment type="caution">
    <text evidence="3">The sequence shown here is derived from an EMBL/GenBank/DDBJ whole genome shotgun (WGS) entry which is preliminary data.</text>
</comment>
<dbReference type="AlphaFoldDB" id="A0A7Z7CZQ8"/>
<protein>
    <recommendedName>
        <fullName evidence="2">Fibronectin type-III domain-containing protein</fullName>
    </recommendedName>
</protein>
<dbReference type="RefSeq" id="WP_028496307.1">
    <property type="nucleotide sequence ID" value="NZ_FOQZ01000002.1"/>
</dbReference>
<dbReference type="PROSITE" id="PS50853">
    <property type="entry name" value="FN3"/>
    <property type="match status" value="1"/>
</dbReference>
<name>A0A7Z7CZQ8_9MICO</name>
<evidence type="ECO:0000313" key="4">
    <source>
        <dbReference type="Proteomes" id="UP000198702"/>
    </source>
</evidence>
<accession>A0A7Z7CZQ8</accession>
<reference evidence="3 4" key="1">
    <citation type="submission" date="2016-10" db="EMBL/GenBank/DDBJ databases">
        <authorList>
            <person name="Varghese N."/>
            <person name="Submissions S."/>
        </authorList>
    </citation>
    <scope>NUCLEOTIDE SEQUENCE [LARGE SCALE GENOMIC DNA]</scope>
    <source>
        <strain evidence="3 4">UNC380MFSha3.1</strain>
    </source>
</reference>
<feature type="domain" description="Fibronectin type-III" evidence="2">
    <location>
        <begin position="202"/>
        <end position="294"/>
    </location>
</feature>
<dbReference type="EMBL" id="FOQZ01000002">
    <property type="protein sequence ID" value="SFI50088.1"/>
    <property type="molecule type" value="Genomic_DNA"/>
</dbReference>
<dbReference type="Proteomes" id="UP000198702">
    <property type="component" value="Unassembled WGS sequence"/>
</dbReference>
<dbReference type="InterPro" id="IPR003961">
    <property type="entry name" value="FN3_dom"/>
</dbReference>
<keyword evidence="1" id="KW-0732">Signal</keyword>
<evidence type="ECO:0000259" key="2">
    <source>
        <dbReference type="PROSITE" id="PS50853"/>
    </source>
</evidence>
<organism evidence="3 4">
    <name type="scientific">Microbacterium saccharophilum</name>
    <dbReference type="NCBI Taxonomy" id="1213358"/>
    <lineage>
        <taxon>Bacteria</taxon>
        <taxon>Bacillati</taxon>
        <taxon>Actinomycetota</taxon>
        <taxon>Actinomycetes</taxon>
        <taxon>Micrococcales</taxon>
        <taxon>Microbacteriaceae</taxon>
        <taxon>Microbacterium</taxon>
    </lineage>
</organism>
<evidence type="ECO:0000256" key="1">
    <source>
        <dbReference type="SAM" id="SignalP"/>
    </source>
</evidence>
<gene>
    <name evidence="3" type="ORF">SAMN04487751_1943</name>
</gene>
<feature type="signal peptide" evidence="1">
    <location>
        <begin position="1"/>
        <end position="27"/>
    </location>
</feature>
<feature type="chain" id="PRO_5038584582" description="Fibronectin type-III domain-containing protein" evidence="1">
    <location>
        <begin position="28"/>
        <end position="306"/>
    </location>
</feature>
<sequence length="306" mass="30247">MIRRRHLGPVAALVTLAVLGGSGAAVASWTAAASVSATASSASAATTLTQAGSLTTTYAYAGTSSSPVGGTLVLTNTGTTPLTYTLTTQLATGSSSALAQKTTLSLWTGTCGAAAPATGAVTTTLANPMPALPAAAQNLAAGTSVTVCVATKIAGTDAGSSNAALQGQSVTATFTATGAVGANWKATSTAAPLTQSVYRLAPATAITCTNGSAGKVTLSWAAPANRPSGSVTYRVFDTVSGREIDSVTANSLTIKPFDISPNGTFELAVEAKESSYSTTATVSDSVTVIRTSPLDWGILPRLQCAS</sequence>
<proteinExistence type="predicted"/>
<evidence type="ECO:0000313" key="3">
    <source>
        <dbReference type="EMBL" id="SFI50088.1"/>
    </source>
</evidence>